<dbReference type="Proteomes" id="UP000621516">
    <property type="component" value="Unassembled WGS sequence"/>
</dbReference>
<name>A0A8J6U2Z6_9FLAO</name>
<reference evidence="1 2" key="1">
    <citation type="journal article" date="2018" name="J. Microbiol.">
        <title>Aestuariibaculum marinum sp. nov., a marine bacterium isolated from seawater in South Korea.</title>
        <authorList>
            <person name="Choi J."/>
            <person name="Lee D."/>
            <person name="Jang J.H."/>
            <person name="Cha S."/>
            <person name="Seo T."/>
        </authorList>
    </citation>
    <scope>NUCLEOTIDE SEQUENCE [LARGE SCALE GENOMIC DNA]</scope>
    <source>
        <strain evidence="1 2">IP7</strain>
    </source>
</reference>
<dbReference type="PROSITE" id="PS51257">
    <property type="entry name" value="PROKAR_LIPOPROTEIN"/>
    <property type="match status" value="1"/>
</dbReference>
<organism evidence="1 2">
    <name type="scientific">Aestuariibaculum marinum</name>
    <dbReference type="NCBI Taxonomy" id="2683592"/>
    <lineage>
        <taxon>Bacteria</taxon>
        <taxon>Pseudomonadati</taxon>
        <taxon>Bacteroidota</taxon>
        <taxon>Flavobacteriia</taxon>
        <taxon>Flavobacteriales</taxon>
        <taxon>Flavobacteriaceae</taxon>
    </lineage>
</organism>
<proteinExistence type="predicted"/>
<evidence type="ECO:0000313" key="1">
    <source>
        <dbReference type="EMBL" id="MBD0823090.1"/>
    </source>
</evidence>
<dbReference type="RefSeq" id="WP_188222389.1">
    <property type="nucleotide sequence ID" value="NZ_JACVXD010000001.1"/>
</dbReference>
<dbReference type="AlphaFoldDB" id="A0A8J6U2Z6"/>
<keyword evidence="2" id="KW-1185">Reference proteome</keyword>
<gene>
    <name evidence="1" type="ORF">ICJ85_03565</name>
</gene>
<evidence type="ECO:0000313" key="2">
    <source>
        <dbReference type="Proteomes" id="UP000621516"/>
    </source>
</evidence>
<comment type="caution">
    <text evidence="1">The sequence shown here is derived from an EMBL/GenBank/DDBJ whole genome shotgun (WGS) entry which is preliminary data.</text>
</comment>
<protein>
    <recommendedName>
        <fullName evidence="3">Lipoprotein</fullName>
    </recommendedName>
</protein>
<dbReference type="EMBL" id="JACVXD010000001">
    <property type="protein sequence ID" value="MBD0823090.1"/>
    <property type="molecule type" value="Genomic_DNA"/>
</dbReference>
<sequence>MKKLIVPILAFLFVSCDEESVKNTIDTASAIDALTEYSTVNKVFQDVGNNSVDAVLNSESTASSTSKLSETKIDGPVITVEPMDFTTFPKTITVDYGTGVLCKDGITRKGVVTIVSTNWYGVEGSVHTSTFANYYHEDFKVEGTHVVENLGENTDGNLEYSVTIANGKITTSTGATIDYTEDSTRTWVAGSDTPLNIWDDEYTLDGMQSGTSSKGVDYTLTVEESLHFVLLPRSIEAGILDIDVVGIEDIKLNYNTKMVTILGKNYPFGY</sequence>
<evidence type="ECO:0008006" key="3">
    <source>
        <dbReference type="Google" id="ProtNLM"/>
    </source>
</evidence>
<accession>A0A8J6U2Z6</accession>